<keyword evidence="1" id="KW-0812">Transmembrane</keyword>
<organism evidence="3 4">
    <name type="scientific">Candidatus Brocadia fulgida</name>
    <dbReference type="NCBI Taxonomy" id="380242"/>
    <lineage>
        <taxon>Bacteria</taxon>
        <taxon>Pseudomonadati</taxon>
        <taxon>Planctomycetota</taxon>
        <taxon>Candidatus Brocadiia</taxon>
        <taxon>Candidatus Brocadiales</taxon>
        <taxon>Candidatus Brocadiaceae</taxon>
        <taxon>Candidatus Brocadia</taxon>
    </lineage>
</organism>
<dbReference type="EMBL" id="LAQJ01000106">
    <property type="protein sequence ID" value="KKO20401.1"/>
    <property type="molecule type" value="Genomic_DNA"/>
</dbReference>
<keyword evidence="1" id="KW-1133">Transmembrane helix</keyword>
<feature type="transmembrane region" description="Helical" evidence="1">
    <location>
        <begin position="100"/>
        <end position="119"/>
    </location>
</feature>
<keyword evidence="4" id="KW-1185">Reference proteome</keyword>
<dbReference type="Proteomes" id="UP000034954">
    <property type="component" value="Unassembled WGS sequence"/>
</dbReference>
<dbReference type="InterPro" id="IPR025517">
    <property type="entry name" value="DUF4405"/>
</dbReference>
<comment type="caution">
    <text evidence="3">The sequence shown here is derived from an EMBL/GenBank/DDBJ whole genome shotgun (WGS) entry which is preliminary data.</text>
</comment>
<name>A0A0M2UZL0_9BACT</name>
<dbReference type="AlphaFoldDB" id="A0A0M2UZL0"/>
<sequence>MDKSKVNLVIDALLFLCVMAMTGIGILMKFVLLPGKDTWAVYGRKVELFLFGMDRHQWGTIHMIIAFVFLGLAALHVVLHWKMIVSFYPRLIGNKTARRIIAVMLVIVALFFVTFPLVVKPEVQEPEHKGRNYR</sequence>
<evidence type="ECO:0000259" key="2">
    <source>
        <dbReference type="Pfam" id="PF14358"/>
    </source>
</evidence>
<gene>
    <name evidence="3" type="ORF">BROFUL_00872</name>
</gene>
<protein>
    <recommendedName>
        <fullName evidence="2">Flavinylation-associated cytochrome domain-containing protein</fullName>
    </recommendedName>
</protein>
<feature type="transmembrane region" description="Helical" evidence="1">
    <location>
        <begin position="12"/>
        <end position="32"/>
    </location>
</feature>
<evidence type="ECO:0000313" key="4">
    <source>
        <dbReference type="Proteomes" id="UP000034954"/>
    </source>
</evidence>
<feature type="domain" description="Flavinylation-associated cytochrome" evidence="2">
    <location>
        <begin position="9"/>
        <end position="81"/>
    </location>
</feature>
<keyword evidence="1" id="KW-0472">Membrane</keyword>
<evidence type="ECO:0000313" key="3">
    <source>
        <dbReference type="EMBL" id="KKO20401.1"/>
    </source>
</evidence>
<accession>A0A0M2UZL0</accession>
<dbReference type="Pfam" id="PF14358">
    <property type="entry name" value="DUF4405"/>
    <property type="match status" value="1"/>
</dbReference>
<feature type="transmembrane region" description="Helical" evidence="1">
    <location>
        <begin position="58"/>
        <end position="79"/>
    </location>
</feature>
<reference evidence="3 4" key="1">
    <citation type="journal article" date="2013" name="BMC Microbiol.">
        <title>Identification of the type II cytochrome c maturation pathway in anammox bacteria by comparative genomics.</title>
        <authorList>
            <person name="Ferousi C."/>
            <person name="Speth D.R."/>
            <person name="Reimann J."/>
            <person name="Op den Camp H.J."/>
            <person name="Allen J.W."/>
            <person name="Keltjens J.T."/>
            <person name="Jetten M.S."/>
        </authorList>
    </citation>
    <scope>NUCLEOTIDE SEQUENCE [LARGE SCALE GENOMIC DNA]</scope>
    <source>
        <strain evidence="3">RU1</strain>
    </source>
</reference>
<evidence type="ECO:0000256" key="1">
    <source>
        <dbReference type="SAM" id="Phobius"/>
    </source>
</evidence>
<proteinExistence type="predicted"/>